<evidence type="ECO:0000313" key="1">
    <source>
        <dbReference type="EMBL" id="KAL0930132.1"/>
    </source>
</evidence>
<protein>
    <submittedName>
        <fullName evidence="1">Uncharacterized protein</fullName>
    </submittedName>
</protein>
<name>A0ACC3YE91_COLTU</name>
<sequence>MQLSLFSVVGLVVSSTAGVIPDHAHGLSRDVSPRLKSPFERRDTFDCEGHSLCGALPVSACDQAANKLIRNDDVNYGASGNKSGKPKGECTSIVGPQLPGCGVYIQGGSQCMRTGNQMWSDYQEIRNNDCKTCGRKQWGDGCMTVINYVVGCNPL</sequence>
<comment type="caution">
    <text evidence="1">The sequence shown here is derived from an EMBL/GenBank/DDBJ whole genome shotgun (WGS) entry which is preliminary data.</text>
</comment>
<keyword evidence="2" id="KW-1185">Reference proteome</keyword>
<gene>
    <name evidence="1" type="ORF">CTRU02_214952</name>
</gene>
<reference evidence="1 2" key="1">
    <citation type="journal article" date="2020" name="Phytopathology">
        <title>Genome Sequence Resources of Colletotrichum truncatum, C. plurivorum, C. musicola, and C. sojae: Four Species Pathogenic to Soybean (Glycine max).</title>
        <authorList>
            <person name="Rogerio F."/>
            <person name="Boufleur T.R."/>
            <person name="Ciampi-Guillardi M."/>
            <person name="Sukno S.A."/>
            <person name="Thon M.R."/>
            <person name="Massola Junior N.S."/>
            <person name="Baroncelli R."/>
        </authorList>
    </citation>
    <scope>NUCLEOTIDE SEQUENCE [LARGE SCALE GENOMIC DNA]</scope>
    <source>
        <strain evidence="1 2">CMES1059</strain>
    </source>
</reference>
<evidence type="ECO:0000313" key="2">
    <source>
        <dbReference type="Proteomes" id="UP000805649"/>
    </source>
</evidence>
<dbReference type="Proteomes" id="UP000805649">
    <property type="component" value="Unassembled WGS sequence"/>
</dbReference>
<accession>A0ACC3YE91</accession>
<proteinExistence type="predicted"/>
<dbReference type="EMBL" id="VUJX02000012">
    <property type="protein sequence ID" value="KAL0930132.1"/>
    <property type="molecule type" value="Genomic_DNA"/>
</dbReference>
<organism evidence="1 2">
    <name type="scientific">Colletotrichum truncatum</name>
    <name type="common">Anthracnose fungus</name>
    <name type="synonym">Colletotrichum capsici</name>
    <dbReference type="NCBI Taxonomy" id="5467"/>
    <lineage>
        <taxon>Eukaryota</taxon>
        <taxon>Fungi</taxon>
        <taxon>Dikarya</taxon>
        <taxon>Ascomycota</taxon>
        <taxon>Pezizomycotina</taxon>
        <taxon>Sordariomycetes</taxon>
        <taxon>Hypocreomycetidae</taxon>
        <taxon>Glomerellales</taxon>
        <taxon>Glomerellaceae</taxon>
        <taxon>Colletotrichum</taxon>
        <taxon>Colletotrichum truncatum species complex</taxon>
    </lineage>
</organism>